<evidence type="ECO:0000259" key="5">
    <source>
        <dbReference type="PROSITE" id="PS52004"/>
    </source>
</evidence>
<evidence type="ECO:0000256" key="1">
    <source>
        <dbReference type="ARBA" id="ARBA00022450"/>
    </source>
</evidence>
<evidence type="ECO:0000313" key="6">
    <source>
        <dbReference type="EMBL" id="KAF4203983.1"/>
    </source>
</evidence>
<evidence type="ECO:0000256" key="2">
    <source>
        <dbReference type="ARBA" id="ARBA00022553"/>
    </source>
</evidence>
<dbReference type="GO" id="GO:0006633">
    <property type="term" value="P:fatty acid biosynthetic process"/>
    <property type="evidence" value="ECO:0007669"/>
    <property type="project" value="TreeGrafter"/>
</dbReference>
<organism evidence="6 7">
    <name type="scientific">Aspergillus lentulus</name>
    <dbReference type="NCBI Taxonomy" id="293939"/>
    <lineage>
        <taxon>Eukaryota</taxon>
        <taxon>Fungi</taxon>
        <taxon>Dikarya</taxon>
        <taxon>Ascomycota</taxon>
        <taxon>Pezizomycotina</taxon>
        <taxon>Eurotiomycetes</taxon>
        <taxon>Eurotiomycetidae</taxon>
        <taxon>Eurotiales</taxon>
        <taxon>Aspergillaceae</taxon>
        <taxon>Aspergillus</taxon>
        <taxon>Aspergillus subgen. Fumigati</taxon>
    </lineage>
</organism>
<keyword evidence="4" id="KW-0808">Transferase</keyword>
<reference evidence="6" key="2">
    <citation type="submission" date="2020-04" db="EMBL/GenBank/DDBJ databases">
        <authorList>
            <person name="Santos R.A.C."/>
            <person name="Steenwyk J.L."/>
            <person name="Rivero-Menendez O."/>
            <person name="Mead M.E."/>
            <person name="Silva L.P."/>
            <person name="Bastos R.W."/>
            <person name="Alastruey-Izquierdo A."/>
            <person name="Goldman G.H."/>
            <person name="Rokas A."/>
        </authorList>
    </citation>
    <scope>NUCLEOTIDE SEQUENCE</scope>
    <source>
        <strain evidence="6">CNM-CM8927</strain>
    </source>
</reference>
<reference evidence="6" key="1">
    <citation type="journal article" date="2020" name="bioRxiv">
        <title>Genomic and phenotypic heterogeneity of clinical isolates of the human pathogens Aspergillus fumigatus, Aspergillus lentulus and Aspergillus fumigatiaffinis.</title>
        <authorList>
            <person name="dos Santos R.A.C."/>
            <person name="Steenwyk J.L."/>
            <person name="Rivero-Menendez O."/>
            <person name="Mead M.E."/>
            <person name="Silva L.P."/>
            <person name="Bastos R.W."/>
            <person name="Alastruey-Izquierdo A."/>
            <person name="Goldman G.H."/>
            <person name="Rokas A."/>
        </authorList>
    </citation>
    <scope>NUCLEOTIDE SEQUENCE</scope>
    <source>
        <strain evidence="6">CNM-CM8927</strain>
    </source>
</reference>
<name>A0AAN5YLZ4_ASPLE</name>
<keyword evidence="1" id="KW-0596">Phosphopantetheine</keyword>
<dbReference type="SMART" id="SM00825">
    <property type="entry name" value="PKS_KS"/>
    <property type="match status" value="1"/>
</dbReference>
<dbReference type="Gene3D" id="3.40.47.10">
    <property type="match status" value="2"/>
</dbReference>
<gene>
    <name evidence="6" type="ORF">CNMCM8927_008024</name>
</gene>
<sequence>MPPAIPSPAWRRPSVVIDTACSSSPVALHQVVMALRQGECSTAVVAATNLLLHPNRLCVSTIEASDVVVHWPRPHGIVSAALKRLSDAVADGDPIKCVFRATCVNQDGRTPGLAMPSGKAQLELIRSAYQMVNLDPSLRAEDRCQYFEAYGTGTPAGNPEDASAIYQAFFRDMPSQRHAETEKLFGGTNAHAIFEGYEEGINAVDKPVELALKSPIPVVLPFVFSASSASTFWNSTFNISRTVPISTCWSWRRHYYSDTSFLTHRIAVLSDTIDLQITGIREEPDLLKANSIAKAHSGCRWVCTLLLTAQRPRSGWTKRGDHSLSRCDQAFPLKKSRLASQTHPRLHEAVLSQPLCTALQIILVNVLSALVAYLRGHVARLAGEGAMLAAGISREEAIALCQQPGLDGKIS</sequence>
<comment type="caution">
    <text evidence="6">The sequence shown here is derived from an EMBL/GenBank/DDBJ whole genome shotgun (WGS) entry which is preliminary data.</text>
</comment>
<evidence type="ECO:0000256" key="3">
    <source>
        <dbReference type="ARBA" id="ARBA00023268"/>
    </source>
</evidence>
<feature type="domain" description="Ketosynthase family 3 (KS3)" evidence="5">
    <location>
        <begin position="1"/>
        <end position="245"/>
    </location>
</feature>
<dbReference type="InterPro" id="IPR014030">
    <property type="entry name" value="Ketoacyl_synth_N"/>
</dbReference>
<dbReference type="InterPro" id="IPR016039">
    <property type="entry name" value="Thiolase-like"/>
</dbReference>
<dbReference type="EMBL" id="JAAAPU010000068">
    <property type="protein sequence ID" value="KAF4203983.1"/>
    <property type="molecule type" value="Genomic_DNA"/>
</dbReference>
<dbReference type="PANTHER" id="PTHR43775:SF48">
    <property type="entry name" value="HIGHLY REDUCING POLYKETIDE SYNTHASE SDGA"/>
    <property type="match status" value="1"/>
</dbReference>
<accession>A0AAN5YLZ4</accession>
<dbReference type="GO" id="GO:0044550">
    <property type="term" value="P:secondary metabolite biosynthetic process"/>
    <property type="evidence" value="ECO:0007669"/>
    <property type="project" value="TreeGrafter"/>
</dbReference>
<dbReference type="AlphaFoldDB" id="A0AAN5YLZ4"/>
<dbReference type="Pfam" id="PF00109">
    <property type="entry name" value="ketoacyl-synt"/>
    <property type="match status" value="1"/>
</dbReference>
<evidence type="ECO:0000256" key="4">
    <source>
        <dbReference type="RuleBase" id="RU003694"/>
    </source>
</evidence>
<proteinExistence type="inferred from homology"/>
<evidence type="ECO:0000313" key="7">
    <source>
        <dbReference type="Proteomes" id="UP000649114"/>
    </source>
</evidence>
<dbReference type="PANTHER" id="PTHR43775">
    <property type="entry name" value="FATTY ACID SYNTHASE"/>
    <property type="match status" value="1"/>
</dbReference>
<dbReference type="InterPro" id="IPR014031">
    <property type="entry name" value="Ketoacyl_synth_C"/>
</dbReference>
<dbReference type="GO" id="GO:0004312">
    <property type="term" value="F:fatty acid synthase activity"/>
    <property type="evidence" value="ECO:0007669"/>
    <property type="project" value="TreeGrafter"/>
</dbReference>
<dbReference type="CDD" id="cd00833">
    <property type="entry name" value="PKS"/>
    <property type="match status" value="1"/>
</dbReference>
<comment type="similarity">
    <text evidence="4">Belongs to the thiolase-like superfamily. Beta-ketoacyl-ACP synthases family.</text>
</comment>
<dbReference type="InterPro" id="IPR020841">
    <property type="entry name" value="PKS_Beta-ketoAc_synthase_dom"/>
</dbReference>
<protein>
    <recommendedName>
        <fullName evidence="5">Ketosynthase family 3 (KS3) domain-containing protein</fullName>
    </recommendedName>
</protein>
<dbReference type="Pfam" id="PF02801">
    <property type="entry name" value="Ketoacyl-synt_C"/>
    <property type="match status" value="1"/>
</dbReference>
<dbReference type="PROSITE" id="PS52004">
    <property type="entry name" value="KS3_2"/>
    <property type="match status" value="1"/>
</dbReference>
<dbReference type="Proteomes" id="UP000649114">
    <property type="component" value="Unassembled WGS sequence"/>
</dbReference>
<keyword evidence="2" id="KW-0597">Phosphoprotein</keyword>
<keyword evidence="3" id="KW-0511">Multifunctional enzyme</keyword>
<dbReference type="InterPro" id="IPR050091">
    <property type="entry name" value="PKS_NRPS_Biosynth_Enz"/>
</dbReference>
<dbReference type="SUPFAM" id="SSF53901">
    <property type="entry name" value="Thiolase-like"/>
    <property type="match status" value="1"/>
</dbReference>